<evidence type="ECO:0000256" key="1">
    <source>
        <dbReference type="SAM" id="SignalP"/>
    </source>
</evidence>
<keyword evidence="3" id="KW-1185">Reference proteome</keyword>
<protein>
    <submittedName>
        <fullName evidence="2">Uncharacterized protein</fullName>
    </submittedName>
</protein>
<accession>A0AAD2CVQ5</accession>
<evidence type="ECO:0000313" key="3">
    <source>
        <dbReference type="Proteomes" id="UP001295423"/>
    </source>
</evidence>
<organism evidence="2 3">
    <name type="scientific">Cylindrotheca closterium</name>
    <dbReference type="NCBI Taxonomy" id="2856"/>
    <lineage>
        <taxon>Eukaryota</taxon>
        <taxon>Sar</taxon>
        <taxon>Stramenopiles</taxon>
        <taxon>Ochrophyta</taxon>
        <taxon>Bacillariophyta</taxon>
        <taxon>Bacillariophyceae</taxon>
        <taxon>Bacillariophycidae</taxon>
        <taxon>Bacillariales</taxon>
        <taxon>Bacillariaceae</taxon>
        <taxon>Cylindrotheca</taxon>
    </lineage>
</organism>
<reference evidence="2" key="1">
    <citation type="submission" date="2023-08" db="EMBL/GenBank/DDBJ databases">
        <authorList>
            <person name="Audoor S."/>
            <person name="Bilcke G."/>
        </authorList>
    </citation>
    <scope>NUCLEOTIDE SEQUENCE</scope>
</reference>
<feature type="signal peptide" evidence="1">
    <location>
        <begin position="1"/>
        <end position="16"/>
    </location>
</feature>
<name>A0AAD2CVQ5_9STRA</name>
<dbReference type="EMBL" id="CAKOGP040001113">
    <property type="protein sequence ID" value="CAJ1943397.1"/>
    <property type="molecule type" value="Genomic_DNA"/>
</dbReference>
<sequence>MLLHLFIYCLFHGTEALQAAVQSPGLRESSPLKSTRTQTRNKHLLDETTFRTDNWKRAKQDLKRKDCCVVSIDNLDPQLKLLQHEIADNGPSDVDLRARIRTSMMSSSTESMVHEDCLQVLESVLGLQPSDSPKKYDKTSCAVALQDLAIGMASMAEGSSFRDEKGEIRVDVFCRIVCASNYRARDPPYHTDKAPFRGYATLRGVGTEYLNRPSSPLEYFQLRTFGNDGLDASTKETALCSAEEGQFIVMKGDYYYDFADTELRKKEASSLLDSLWARSRACVHRSPQGSGQRRVIISFDLDDGDDDREWYQAGTKREWRNGLTQRKSRLVA</sequence>
<dbReference type="AlphaFoldDB" id="A0AAD2CVQ5"/>
<dbReference type="Pfam" id="PF08856">
    <property type="entry name" value="DUF1826"/>
    <property type="match status" value="1"/>
</dbReference>
<dbReference type="Proteomes" id="UP001295423">
    <property type="component" value="Unassembled WGS sequence"/>
</dbReference>
<comment type="caution">
    <text evidence="2">The sequence shown here is derived from an EMBL/GenBank/DDBJ whole genome shotgun (WGS) entry which is preliminary data.</text>
</comment>
<proteinExistence type="predicted"/>
<feature type="chain" id="PRO_5041974212" evidence="1">
    <location>
        <begin position="17"/>
        <end position="332"/>
    </location>
</feature>
<keyword evidence="1" id="KW-0732">Signal</keyword>
<evidence type="ECO:0000313" key="2">
    <source>
        <dbReference type="EMBL" id="CAJ1943397.1"/>
    </source>
</evidence>
<gene>
    <name evidence="2" type="ORF">CYCCA115_LOCUS8419</name>
</gene>
<dbReference type="InterPro" id="IPR014955">
    <property type="entry name" value="DUF1826"/>
</dbReference>